<feature type="compositionally biased region" description="Polar residues" evidence="1">
    <location>
        <begin position="41"/>
        <end position="52"/>
    </location>
</feature>
<dbReference type="AlphaFoldDB" id="A0AAV6VUC7"/>
<comment type="caution">
    <text evidence="2">The sequence shown here is derived from an EMBL/GenBank/DDBJ whole genome shotgun (WGS) entry which is preliminary data.</text>
</comment>
<keyword evidence="3" id="KW-1185">Reference proteome</keyword>
<evidence type="ECO:0000313" key="2">
    <source>
        <dbReference type="EMBL" id="KAG8199299.1"/>
    </source>
</evidence>
<proteinExistence type="predicted"/>
<reference evidence="2 3" key="1">
    <citation type="journal article" date="2022" name="Nat. Ecol. Evol.">
        <title>A masculinizing supergene underlies an exaggerated male reproductive morph in a spider.</title>
        <authorList>
            <person name="Hendrickx F."/>
            <person name="De Corte Z."/>
            <person name="Sonet G."/>
            <person name="Van Belleghem S.M."/>
            <person name="Kostlbacher S."/>
            <person name="Vangestel C."/>
        </authorList>
    </citation>
    <scope>NUCLEOTIDE SEQUENCE [LARGE SCALE GENOMIC DNA]</scope>
    <source>
        <strain evidence="2">W744_W776</strain>
    </source>
</reference>
<name>A0AAV6VUC7_9ARAC</name>
<accession>A0AAV6VUC7</accession>
<protein>
    <submittedName>
        <fullName evidence="2">Uncharacterized protein</fullName>
    </submittedName>
</protein>
<evidence type="ECO:0000313" key="3">
    <source>
        <dbReference type="Proteomes" id="UP000827092"/>
    </source>
</evidence>
<dbReference type="Proteomes" id="UP000827092">
    <property type="component" value="Unassembled WGS sequence"/>
</dbReference>
<evidence type="ECO:0000256" key="1">
    <source>
        <dbReference type="SAM" id="MobiDB-lite"/>
    </source>
</evidence>
<organism evidence="2 3">
    <name type="scientific">Oedothorax gibbosus</name>
    <dbReference type="NCBI Taxonomy" id="931172"/>
    <lineage>
        <taxon>Eukaryota</taxon>
        <taxon>Metazoa</taxon>
        <taxon>Ecdysozoa</taxon>
        <taxon>Arthropoda</taxon>
        <taxon>Chelicerata</taxon>
        <taxon>Arachnida</taxon>
        <taxon>Araneae</taxon>
        <taxon>Araneomorphae</taxon>
        <taxon>Entelegynae</taxon>
        <taxon>Araneoidea</taxon>
        <taxon>Linyphiidae</taxon>
        <taxon>Erigoninae</taxon>
        <taxon>Oedothorax</taxon>
    </lineage>
</organism>
<sequence length="99" mass="11034">MFLCIDVRDLQIGDHIATLGKAHPSVTRTTSGSMDIARNKQPPNDSKTNETSRPPHPPEITVCEIPLFRVVNDQACLLRCMGRWEIRLLMLAPLADQGL</sequence>
<gene>
    <name evidence="2" type="ORF">JTE90_011767</name>
</gene>
<feature type="region of interest" description="Disordered" evidence="1">
    <location>
        <begin position="24"/>
        <end position="58"/>
    </location>
</feature>
<dbReference type="EMBL" id="JAFNEN010000028">
    <property type="protein sequence ID" value="KAG8199299.1"/>
    <property type="molecule type" value="Genomic_DNA"/>
</dbReference>